<dbReference type="Pfam" id="PF14289">
    <property type="entry name" value="DUF4369"/>
    <property type="match status" value="1"/>
</dbReference>
<dbReference type="AlphaFoldDB" id="A0A1C7H1W0"/>
<feature type="chain" id="PRO_5008886823" evidence="6">
    <location>
        <begin position="25"/>
        <end position="366"/>
    </location>
</feature>
<keyword evidence="4" id="KW-0676">Redox-active center</keyword>
<evidence type="ECO:0000256" key="4">
    <source>
        <dbReference type="ARBA" id="ARBA00023284"/>
    </source>
</evidence>
<feature type="domain" description="Thioredoxin" evidence="7">
    <location>
        <begin position="226"/>
        <end position="366"/>
    </location>
</feature>
<dbReference type="PROSITE" id="PS51352">
    <property type="entry name" value="THIOREDOXIN_2"/>
    <property type="match status" value="1"/>
</dbReference>
<dbReference type="EMBL" id="CP015401">
    <property type="protein sequence ID" value="ANU57951.1"/>
    <property type="molecule type" value="Genomic_DNA"/>
</dbReference>
<feature type="signal peptide" evidence="6">
    <location>
        <begin position="1"/>
        <end position="24"/>
    </location>
</feature>
<proteinExistence type="predicted"/>
<dbReference type="PANTHER" id="PTHR42852:SF6">
    <property type="entry name" value="THIOL:DISULFIDE INTERCHANGE PROTEIN DSBE"/>
    <property type="match status" value="1"/>
</dbReference>
<dbReference type="Gene3D" id="3.40.30.10">
    <property type="entry name" value="Glutaredoxin"/>
    <property type="match status" value="1"/>
</dbReference>
<protein>
    <submittedName>
        <fullName evidence="8">Thiol:disulfide interchange protein</fullName>
    </submittedName>
</protein>
<accession>A0A1C7H1W0</accession>
<evidence type="ECO:0000256" key="3">
    <source>
        <dbReference type="ARBA" id="ARBA00023157"/>
    </source>
</evidence>
<sequence length="366" mass="40236">MKKLTYLVIATAALGMVACTGNKAGYVVTGTVEGAANGDTVYLQEATGRNLTKLDTAVISKGTFTFKGTQDSAVNRYVTCEVNGTPLMVDFFLENGKINVTLGKDDDSVTGTANNDAYQELRAKINDISKKMNAIYEAMGDSTLSDEQKEAKQKEGADLQEQYENAVKEAVQKNITNPVGVFLFKQTFYNNSTAENEALLQQIPANLQNDEAIARIKELTDKQKKTAVGTLFVDFEMQTPEGKTVKLSDYVGKGKVVLVDFWASWCGPCRREMPNLVEAYAKYKDKNFEIVGVSLDQDGAAWKEAIKKMDMTWPQMSDLRFWQSEGAQLYAVNSIPHTVLIDGSGKIIARGLHGEELQAKIAEAVK</sequence>
<dbReference type="InterPro" id="IPR036249">
    <property type="entry name" value="Thioredoxin-like_sf"/>
</dbReference>
<evidence type="ECO:0000256" key="2">
    <source>
        <dbReference type="ARBA" id="ARBA00022748"/>
    </source>
</evidence>
<evidence type="ECO:0000256" key="5">
    <source>
        <dbReference type="SAM" id="Coils"/>
    </source>
</evidence>
<keyword evidence="2" id="KW-0201">Cytochrome c-type biogenesis</keyword>
<dbReference type="Proteomes" id="UP000092631">
    <property type="component" value="Chromosome"/>
</dbReference>
<dbReference type="CDD" id="cd02966">
    <property type="entry name" value="TlpA_like_family"/>
    <property type="match status" value="1"/>
</dbReference>
<reference evidence="9" key="1">
    <citation type="submission" date="2016-04" db="EMBL/GenBank/DDBJ databases">
        <title>Complete Genome Sequences of Twelve Strains of a Stable Defined Moderately Diverse Mouse Microbiota 2 (sDMDMm2).</title>
        <authorList>
            <person name="Uchimura Y."/>
            <person name="Wyss M."/>
            <person name="Brugiroux S."/>
            <person name="Limenitakis J.P."/>
            <person name="Stecher B."/>
            <person name="McCoy K.D."/>
            <person name="Macpherson A.J."/>
        </authorList>
    </citation>
    <scope>NUCLEOTIDE SEQUENCE [LARGE SCALE GENOMIC DNA]</scope>
    <source>
        <strain evidence="9">I48</strain>
    </source>
</reference>
<comment type="subcellular location">
    <subcellularLocation>
        <location evidence="1">Cell envelope</location>
    </subcellularLocation>
</comment>
<dbReference type="GO" id="GO:0016491">
    <property type="term" value="F:oxidoreductase activity"/>
    <property type="evidence" value="ECO:0007669"/>
    <property type="project" value="InterPro"/>
</dbReference>
<dbReference type="PROSITE" id="PS00194">
    <property type="entry name" value="THIOREDOXIN_1"/>
    <property type="match status" value="1"/>
</dbReference>
<dbReference type="InterPro" id="IPR017937">
    <property type="entry name" value="Thioredoxin_CS"/>
</dbReference>
<dbReference type="PROSITE" id="PS51257">
    <property type="entry name" value="PROKAR_LIPOPROTEIN"/>
    <property type="match status" value="1"/>
</dbReference>
<dbReference type="InterPro" id="IPR050553">
    <property type="entry name" value="Thioredoxin_ResA/DsbE_sf"/>
</dbReference>
<dbReference type="SUPFAM" id="SSF52833">
    <property type="entry name" value="Thioredoxin-like"/>
    <property type="match status" value="1"/>
</dbReference>
<keyword evidence="3" id="KW-1015">Disulfide bond</keyword>
<dbReference type="InterPro" id="IPR025380">
    <property type="entry name" value="DUF4369"/>
</dbReference>
<evidence type="ECO:0000256" key="6">
    <source>
        <dbReference type="SAM" id="SignalP"/>
    </source>
</evidence>
<evidence type="ECO:0000313" key="8">
    <source>
        <dbReference type="EMBL" id="ANU57951.1"/>
    </source>
</evidence>
<dbReference type="OrthoDB" id="9794348at2"/>
<dbReference type="GO" id="GO:0016209">
    <property type="term" value="F:antioxidant activity"/>
    <property type="evidence" value="ECO:0007669"/>
    <property type="project" value="InterPro"/>
</dbReference>
<dbReference type="GO" id="GO:0030313">
    <property type="term" value="C:cell envelope"/>
    <property type="evidence" value="ECO:0007669"/>
    <property type="project" value="UniProtKB-SubCell"/>
</dbReference>
<dbReference type="GO" id="GO:0017004">
    <property type="term" value="P:cytochrome complex assembly"/>
    <property type="evidence" value="ECO:0007669"/>
    <property type="project" value="UniProtKB-KW"/>
</dbReference>
<evidence type="ECO:0000259" key="7">
    <source>
        <dbReference type="PROSITE" id="PS51352"/>
    </source>
</evidence>
<dbReference type="InterPro" id="IPR000866">
    <property type="entry name" value="AhpC/TSA"/>
</dbReference>
<organism evidence="8 9">
    <name type="scientific">Bacteroides caecimuris</name>
    <dbReference type="NCBI Taxonomy" id="1796613"/>
    <lineage>
        <taxon>Bacteria</taxon>
        <taxon>Pseudomonadati</taxon>
        <taxon>Bacteroidota</taxon>
        <taxon>Bacteroidia</taxon>
        <taxon>Bacteroidales</taxon>
        <taxon>Bacteroidaceae</taxon>
        <taxon>Bacteroides</taxon>
    </lineage>
</organism>
<feature type="coiled-coil region" evidence="5">
    <location>
        <begin position="118"/>
        <end position="169"/>
    </location>
</feature>
<evidence type="ECO:0000313" key="9">
    <source>
        <dbReference type="Proteomes" id="UP000092631"/>
    </source>
</evidence>
<dbReference type="GeneID" id="82187575"/>
<dbReference type="RefSeq" id="WP_065538894.1">
    <property type="nucleotide sequence ID" value="NZ_CAPDLJ010000061.1"/>
</dbReference>
<dbReference type="KEGG" id="bcae:A4V03_10510"/>
<dbReference type="InterPro" id="IPR013766">
    <property type="entry name" value="Thioredoxin_domain"/>
</dbReference>
<evidence type="ECO:0000256" key="1">
    <source>
        <dbReference type="ARBA" id="ARBA00004196"/>
    </source>
</evidence>
<keyword evidence="5" id="KW-0175">Coiled coil</keyword>
<name>A0A1C7H1W0_9BACE</name>
<gene>
    <name evidence="8" type="ORF">A4V03_10510</name>
</gene>
<dbReference type="PANTHER" id="PTHR42852">
    <property type="entry name" value="THIOL:DISULFIDE INTERCHANGE PROTEIN DSBE"/>
    <property type="match status" value="1"/>
</dbReference>
<dbReference type="Pfam" id="PF00578">
    <property type="entry name" value="AhpC-TSA"/>
    <property type="match status" value="1"/>
</dbReference>
<keyword evidence="9" id="KW-1185">Reference proteome</keyword>
<keyword evidence="6" id="KW-0732">Signal</keyword>